<sequence length="341" mass="37242">MPNPSTSTAPKRPFQDITERFVSPRPKRKPKTPGGALGEKLRLRIIETTKSKSNAFPSSLPPSSPPLYSESSVSEARGVPLRSSQREVHDDEGDEGEEPHGYGYGYGHDDFGSLLPSDDDADADAENRAPTPAPLSDPFGFFAVERRLKAERKILPPPPPAARPTDDKERDDGRVMPSTPHKPKVGKSANSNPNVFSPATTSLVSSPSPVKTGDRRRTRADADEDDDDDENAPPTRKKARPNPEAAAPRRSTRGKNSIKAEKAAPASKPKPKTRPARKAPAKAAGKATAKAAGKKKEKAVETNDDADDEQAEKFEAERQARLEYFKRLEDYSFEKENVYVV</sequence>
<feature type="compositionally biased region" description="Basic and acidic residues" evidence="1">
    <location>
        <begin position="164"/>
        <end position="174"/>
    </location>
</feature>
<organism evidence="2 3">
    <name type="scientific">Mycena rosella</name>
    <name type="common">Pink bonnet</name>
    <name type="synonym">Agaricus rosellus</name>
    <dbReference type="NCBI Taxonomy" id="1033263"/>
    <lineage>
        <taxon>Eukaryota</taxon>
        <taxon>Fungi</taxon>
        <taxon>Dikarya</taxon>
        <taxon>Basidiomycota</taxon>
        <taxon>Agaricomycotina</taxon>
        <taxon>Agaricomycetes</taxon>
        <taxon>Agaricomycetidae</taxon>
        <taxon>Agaricales</taxon>
        <taxon>Marasmiineae</taxon>
        <taxon>Mycenaceae</taxon>
        <taxon>Mycena</taxon>
    </lineage>
</organism>
<feature type="compositionally biased region" description="Basic and acidic residues" evidence="1">
    <location>
        <begin position="212"/>
        <end position="221"/>
    </location>
</feature>
<gene>
    <name evidence="2" type="ORF">B0H17DRAFT_1122760</name>
</gene>
<evidence type="ECO:0000313" key="2">
    <source>
        <dbReference type="EMBL" id="KAJ7601932.1"/>
    </source>
</evidence>
<evidence type="ECO:0000256" key="1">
    <source>
        <dbReference type="SAM" id="MobiDB-lite"/>
    </source>
</evidence>
<dbReference type="EMBL" id="JARKIE010001461">
    <property type="protein sequence ID" value="KAJ7601932.1"/>
    <property type="molecule type" value="Genomic_DNA"/>
</dbReference>
<keyword evidence="3" id="KW-1185">Reference proteome</keyword>
<feature type="compositionally biased region" description="Low complexity" evidence="1">
    <location>
        <begin position="281"/>
        <end position="291"/>
    </location>
</feature>
<reference evidence="2" key="1">
    <citation type="submission" date="2023-03" db="EMBL/GenBank/DDBJ databases">
        <title>Massive genome expansion in bonnet fungi (Mycena s.s.) driven by repeated elements and novel gene families across ecological guilds.</title>
        <authorList>
            <consortium name="Lawrence Berkeley National Laboratory"/>
            <person name="Harder C.B."/>
            <person name="Miyauchi S."/>
            <person name="Viragh M."/>
            <person name="Kuo A."/>
            <person name="Thoen E."/>
            <person name="Andreopoulos B."/>
            <person name="Lu D."/>
            <person name="Skrede I."/>
            <person name="Drula E."/>
            <person name="Henrissat B."/>
            <person name="Morin E."/>
            <person name="Kohler A."/>
            <person name="Barry K."/>
            <person name="LaButti K."/>
            <person name="Morin E."/>
            <person name="Salamov A."/>
            <person name="Lipzen A."/>
            <person name="Mereny Z."/>
            <person name="Hegedus B."/>
            <person name="Baldrian P."/>
            <person name="Stursova M."/>
            <person name="Weitz H."/>
            <person name="Taylor A."/>
            <person name="Grigoriev I.V."/>
            <person name="Nagy L.G."/>
            <person name="Martin F."/>
            <person name="Kauserud H."/>
        </authorList>
    </citation>
    <scope>NUCLEOTIDE SEQUENCE</scope>
    <source>
        <strain evidence="2">CBHHK067</strain>
    </source>
</reference>
<feature type="compositionally biased region" description="Basic and acidic residues" evidence="1">
    <location>
        <begin position="144"/>
        <end position="154"/>
    </location>
</feature>
<feature type="compositionally biased region" description="Basic residues" evidence="1">
    <location>
        <begin position="269"/>
        <end position="280"/>
    </location>
</feature>
<dbReference type="Proteomes" id="UP001221757">
    <property type="component" value="Unassembled WGS sequence"/>
</dbReference>
<evidence type="ECO:0000313" key="3">
    <source>
        <dbReference type="Proteomes" id="UP001221757"/>
    </source>
</evidence>
<comment type="caution">
    <text evidence="2">The sequence shown here is derived from an EMBL/GenBank/DDBJ whole genome shotgun (WGS) entry which is preliminary data.</text>
</comment>
<proteinExistence type="predicted"/>
<feature type="compositionally biased region" description="Basic and acidic residues" evidence="1">
    <location>
        <begin position="39"/>
        <end position="50"/>
    </location>
</feature>
<feature type="region of interest" description="Disordered" evidence="1">
    <location>
        <begin position="1"/>
        <end position="310"/>
    </location>
</feature>
<dbReference type="AlphaFoldDB" id="A0AAD7AWM8"/>
<accession>A0AAD7AWM8</accession>
<feature type="compositionally biased region" description="Polar residues" evidence="1">
    <location>
        <begin position="188"/>
        <end position="209"/>
    </location>
</feature>
<name>A0AAD7AWM8_MYCRO</name>
<feature type="compositionally biased region" description="Acidic residues" evidence="1">
    <location>
        <begin position="222"/>
        <end position="231"/>
    </location>
</feature>
<feature type="compositionally biased region" description="Low complexity" evidence="1">
    <location>
        <begin position="66"/>
        <end position="75"/>
    </location>
</feature>
<protein>
    <submittedName>
        <fullName evidence="2">Uncharacterized protein</fullName>
    </submittedName>
</protein>